<sequence length="731" mass="82531">MSFHATNPAVSPPLPTPDRPEESQNRKRHPCVLCQQRKVKCDRSDPCANCVKALVECVSPTTLPPRRRKKRFPEAELLARLRKYEDHLRSYGADIDAINSEGPNAGLQSASTTTPTIKISTSPLDGATPEPIKSLSIRRSLKNVENNLSRGLNQEFRDAEELLQGSSEDEMFENPISRTYDGIDEYGSDIVFPSPASEDLRDLHPSTVHIFRLWQKFLDSVNPLVKIFHAPTVQQQVLDATADLDNVPKEMETLMFGIYSMAIASFTDRECLPIFGESKTTLLKRYHSGARLACQRAGLLRSSDLTTLQGYVLYLMSCLNFTIDPRSLFCLTGIAVRIAQRMGLTCDGTAYGLSPFQVEMRRRLWWQILLLDTRVAELSGAGSTVLNHNWTTKLPSNVNDSDLFPDMRDTPQEHPGATEMVFVLHRCEVANLAKQFQDKDMPLVVKDEAITALENKLEKTYVQYCDPSIPFHLVTVLMVKLATAKVRMLPRHPQLMANISQIGTEERDYLFRLSLSCLENHNKMMALPSLEKFIWFVLTNSPMPALVHLLCVMRYQTTGELADRAWELFEWRFENQNRKFKESQFWRRNKDSLIHLAIANLTVKAWEAREKAFVAMQQPIPVTPNFIKQQQQQLAAKRPPKSTGTGSSVGTEATPPSTTTTEIGIGEQFAGSYQWFNPAAGDPNQGFDVMPGVMTSDNQQMGWDIWTDLMEPTNPIYFGDGVGDPVQQTYF</sequence>
<feature type="domain" description="Zn(2)-C6 fungal-type" evidence="5">
    <location>
        <begin position="30"/>
        <end position="59"/>
    </location>
</feature>
<evidence type="ECO:0000313" key="7">
    <source>
        <dbReference type="Proteomes" id="UP000235371"/>
    </source>
</evidence>
<dbReference type="PANTHER" id="PTHR31001:SF85">
    <property type="entry name" value="ZN(II)2CYS6 TRANSCRIPTION FACTOR (EUROFUNG)"/>
    <property type="match status" value="1"/>
</dbReference>
<dbReference type="AlphaFoldDB" id="A0A2J6T4T9"/>
<dbReference type="SUPFAM" id="SSF57701">
    <property type="entry name" value="Zn2/Cys6 DNA-binding domain"/>
    <property type="match status" value="1"/>
</dbReference>
<dbReference type="PROSITE" id="PS50048">
    <property type="entry name" value="ZN2_CY6_FUNGAL_2"/>
    <property type="match status" value="1"/>
</dbReference>
<dbReference type="GeneID" id="36588634"/>
<dbReference type="GO" id="GO:0000981">
    <property type="term" value="F:DNA-binding transcription factor activity, RNA polymerase II-specific"/>
    <property type="evidence" value="ECO:0007669"/>
    <property type="project" value="InterPro"/>
</dbReference>
<evidence type="ECO:0000256" key="4">
    <source>
        <dbReference type="SAM" id="MobiDB-lite"/>
    </source>
</evidence>
<evidence type="ECO:0000256" key="2">
    <source>
        <dbReference type="ARBA" id="ARBA00022723"/>
    </source>
</evidence>
<name>A0A2J6T4T9_9HELO</name>
<comment type="subcellular location">
    <subcellularLocation>
        <location evidence="1">Nucleus</location>
    </subcellularLocation>
</comment>
<dbReference type="SMART" id="SM00066">
    <property type="entry name" value="GAL4"/>
    <property type="match status" value="1"/>
</dbReference>
<feature type="compositionally biased region" description="Low complexity" evidence="4">
    <location>
        <begin position="650"/>
        <end position="662"/>
    </location>
</feature>
<dbReference type="RefSeq" id="XP_024734936.1">
    <property type="nucleotide sequence ID" value="XM_024880557.1"/>
</dbReference>
<dbReference type="GO" id="GO:0005634">
    <property type="term" value="C:nucleus"/>
    <property type="evidence" value="ECO:0007669"/>
    <property type="project" value="UniProtKB-SubCell"/>
</dbReference>
<evidence type="ECO:0000256" key="3">
    <source>
        <dbReference type="ARBA" id="ARBA00023242"/>
    </source>
</evidence>
<dbReference type="InterPro" id="IPR007219">
    <property type="entry name" value="XnlR_reg_dom"/>
</dbReference>
<dbReference type="CDD" id="cd12148">
    <property type="entry name" value="fungal_TF_MHR"/>
    <property type="match status" value="1"/>
</dbReference>
<evidence type="ECO:0000259" key="5">
    <source>
        <dbReference type="PROSITE" id="PS50048"/>
    </source>
</evidence>
<dbReference type="Gene3D" id="4.10.240.10">
    <property type="entry name" value="Zn(2)-C6 fungal-type DNA-binding domain"/>
    <property type="match status" value="1"/>
</dbReference>
<dbReference type="InParanoid" id="A0A2J6T4T9"/>
<dbReference type="InterPro" id="IPR001138">
    <property type="entry name" value="Zn2Cys6_DnaBD"/>
</dbReference>
<dbReference type="STRING" id="1095630.A0A2J6T4T9"/>
<gene>
    <name evidence="6" type="ORF">K444DRAFT_614599</name>
</gene>
<proteinExistence type="predicted"/>
<reference evidence="6 7" key="1">
    <citation type="submission" date="2016-04" db="EMBL/GenBank/DDBJ databases">
        <title>A degradative enzymes factory behind the ericoid mycorrhizal symbiosis.</title>
        <authorList>
            <consortium name="DOE Joint Genome Institute"/>
            <person name="Martino E."/>
            <person name="Morin E."/>
            <person name="Grelet G."/>
            <person name="Kuo A."/>
            <person name="Kohler A."/>
            <person name="Daghino S."/>
            <person name="Barry K."/>
            <person name="Choi C."/>
            <person name="Cichocki N."/>
            <person name="Clum A."/>
            <person name="Copeland A."/>
            <person name="Hainaut M."/>
            <person name="Haridas S."/>
            <person name="Labutti K."/>
            <person name="Lindquist E."/>
            <person name="Lipzen A."/>
            <person name="Khouja H.-R."/>
            <person name="Murat C."/>
            <person name="Ohm R."/>
            <person name="Olson A."/>
            <person name="Spatafora J."/>
            <person name="Veneault-Fourrey C."/>
            <person name="Henrissat B."/>
            <person name="Grigoriev I."/>
            <person name="Martin F."/>
            <person name="Perotto S."/>
        </authorList>
    </citation>
    <scope>NUCLEOTIDE SEQUENCE [LARGE SCALE GENOMIC DNA]</scope>
    <source>
        <strain evidence="6 7">E</strain>
    </source>
</reference>
<keyword evidence="7" id="KW-1185">Reference proteome</keyword>
<feature type="region of interest" description="Disordered" evidence="4">
    <location>
        <begin position="628"/>
        <end position="662"/>
    </location>
</feature>
<dbReference type="OrthoDB" id="2269373at2759"/>
<dbReference type="SMART" id="SM00906">
    <property type="entry name" value="Fungal_trans"/>
    <property type="match status" value="1"/>
</dbReference>
<dbReference type="EMBL" id="KZ613837">
    <property type="protein sequence ID" value="PMD58032.1"/>
    <property type="molecule type" value="Genomic_DNA"/>
</dbReference>
<organism evidence="6 7">
    <name type="scientific">Hyaloscypha bicolor E</name>
    <dbReference type="NCBI Taxonomy" id="1095630"/>
    <lineage>
        <taxon>Eukaryota</taxon>
        <taxon>Fungi</taxon>
        <taxon>Dikarya</taxon>
        <taxon>Ascomycota</taxon>
        <taxon>Pezizomycotina</taxon>
        <taxon>Leotiomycetes</taxon>
        <taxon>Helotiales</taxon>
        <taxon>Hyaloscyphaceae</taxon>
        <taxon>Hyaloscypha</taxon>
        <taxon>Hyaloscypha bicolor</taxon>
    </lineage>
</organism>
<feature type="region of interest" description="Disordered" evidence="4">
    <location>
        <begin position="1"/>
        <end position="28"/>
    </location>
</feature>
<protein>
    <recommendedName>
        <fullName evidence="5">Zn(2)-C6 fungal-type domain-containing protein</fullName>
    </recommendedName>
</protein>
<dbReference type="GO" id="GO:0003677">
    <property type="term" value="F:DNA binding"/>
    <property type="evidence" value="ECO:0007669"/>
    <property type="project" value="InterPro"/>
</dbReference>
<dbReference type="Pfam" id="PF04082">
    <property type="entry name" value="Fungal_trans"/>
    <property type="match status" value="1"/>
</dbReference>
<dbReference type="CDD" id="cd00067">
    <property type="entry name" value="GAL4"/>
    <property type="match status" value="1"/>
</dbReference>
<dbReference type="GO" id="GO:0006351">
    <property type="term" value="P:DNA-templated transcription"/>
    <property type="evidence" value="ECO:0007669"/>
    <property type="project" value="InterPro"/>
</dbReference>
<keyword evidence="3" id="KW-0539">Nucleus</keyword>
<keyword evidence="2" id="KW-0479">Metal-binding</keyword>
<accession>A0A2J6T4T9</accession>
<evidence type="ECO:0000313" key="6">
    <source>
        <dbReference type="EMBL" id="PMD58032.1"/>
    </source>
</evidence>
<dbReference type="Proteomes" id="UP000235371">
    <property type="component" value="Unassembled WGS sequence"/>
</dbReference>
<dbReference type="InterPro" id="IPR036864">
    <property type="entry name" value="Zn2-C6_fun-type_DNA-bd_sf"/>
</dbReference>
<dbReference type="GO" id="GO:0008270">
    <property type="term" value="F:zinc ion binding"/>
    <property type="evidence" value="ECO:0007669"/>
    <property type="project" value="InterPro"/>
</dbReference>
<evidence type="ECO:0000256" key="1">
    <source>
        <dbReference type="ARBA" id="ARBA00004123"/>
    </source>
</evidence>
<dbReference type="Pfam" id="PF00172">
    <property type="entry name" value="Zn_clus"/>
    <property type="match status" value="1"/>
</dbReference>
<dbReference type="PANTHER" id="PTHR31001">
    <property type="entry name" value="UNCHARACTERIZED TRANSCRIPTIONAL REGULATORY PROTEIN"/>
    <property type="match status" value="1"/>
</dbReference>
<dbReference type="InterPro" id="IPR050613">
    <property type="entry name" value="Sec_Metabolite_Reg"/>
</dbReference>